<feature type="region of interest" description="Disordered" evidence="1">
    <location>
        <begin position="4009"/>
        <end position="4032"/>
    </location>
</feature>
<dbReference type="Gene3D" id="1.10.510.10">
    <property type="entry name" value="Transferase(Phosphotransferase) domain 1"/>
    <property type="match status" value="1"/>
</dbReference>
<feature type="compositionally biased region" description="Basic and acidic residues" evidence="1">
    <location>
        <begin position="3171"/>
        <end position="3196"/>
    </location>
</feature>
<feature type="compositionally biased region" description="Basic and acidic residues" evidence="1">
    <location>
        <begin position="2000"/>
        <end position="2012"/>
    </location>
</feature>
<feature type="compositionally biased region" description="Polar residues" evidence="1">
    <location>
        <begin position="3106"/>
        <end position="3115"/>
    </location>
</feature>
<protein>
    <submittedName>
        <fullName evidence="2">Uncharacterized protein</fullName>
    </submittedName>
</protein>
<feature type="compositionally biased region" description="Basic and acidic residues" evidence="1">
    <location>
        <begin position="2300"/>
        <end position="2323"/>
    </location>
</feature>
<feature type="compositionally biased region" description="Basic and acidic residues" evidence="1">
    <location>
        <begin position="2673"/>
        <end position="2693"/>
    </location>
</feature>
<feature type="region of interest" description="Disordered" evidence="1">
    <location>
        <begin position="3387"/>
        <end position="3546"/>
    </location>
</feature>
<feature type="compositionally biased region" description="Low complexity" evidence="1">
    <location>
        <begin position="3061"/>
        <end position="3105"/>
    </location>
</feature>
<dbReference type="EMBL" id="AFYV02001618">
    <property type="protein sequence ID" value="KFG61365.1"/>
    <property type="molecule type" value="Genomic_DNA"/>
</dbReference>
<feature type="compositionally biased region" description="Low complexity" evidence="1">
    <location>
        <begin position="3895"/>
        <end position="3917"/>
    </location>
</feature>
<accession>A0A086LXJ7</accession>
<feature type="compositionally biased region" description="Low complexity" evidence="1">
    <location>
        <begin position="1723"/>
        <end position="1770"/>
    </location>
</feature>
<feature type="compositionally biased region" description="Low complexity" evidence="1">
    <location>
        <begin position="632"/>
        <end position="642"/>
    </location>
</feature>
<dbReference type="PANTHER" id="PTHR13354:SF11">
    <property type="entry name" value="LYSINE-SPECIFIC DEMETHYLASE 9"/>
    <property type="match status" value="1"/>
</dbReference>
<feature type="compositionally biased region" description="Basic and acidic residues" evidence="1">
    <location>
        <begin position="15"/>
        <end position="37"/>
    </location>
</feature>
<feature type="region of interest" description="Disordered" evidence="1">
    <location>
        <begin position="173"/>
        <end position="499"/>
    </location>
</feature>
<feature type="compositionally biased region" description="Basic and acidic residues" evidence="1">
    <location>
        <begin position="3387"/>
        <end position="3396"/>
    </location>
</feature>
<sequence>MAFLEGGEVTVLRGGRGDAGRGPESLSAREDGKENVRERHRAQVGAWASEASQFVSPAVGDRVDSEKPRGRETRRRGSAHYFRESMRERAGGRRMSFSKQGSAQGPALPSFPPLARPPPFIPFPATSAPQASFFQLQSFPHPLPCSSLPYASPFCPLPPPYFSPFPSSFFSPPGPLLCRGPPSGDPPLGRKDREESNRERRGSEPQPTLGFRDRASSASEHGPHSDETCSRVLPRQPPVGPVASGPSSGPGGDASTCSSWASPGSEMEARRKPTDEAEQKNRDPRLKARTAKKQRDPDQAERGIACPPASFSPSARVPSSSPSPTLSVEAESKASGIKECSHKETNRRQTQLEEKDPWVVEEEGATPRVSSVTPSLDRPLPLSVGTPGASESHSAAQALRASSLSASGRLSSTSPPLLPCPISSREERKSRRSGEATGKGENQQKRDSFLISNPIKRFGNGDRVRPADRRRPSAPAFLSGRKTEELEAPPAASPSVPLASSALHHRSANCLSLSNSSLASSVAAPLAASWSALSSPSSAGASGASVHPSSAPLSLLTVTSSRTCSQDAMADSSFPLFPQSRVKGGTRTAALASPPPPPERSQRVWSSVAPSSASVSSCASAVSASCSSLSSLSSSTSSQSPPALTPGGPLSPAASCATPGASPSPHRSSSRVASLLPAPSQTSSALHTSSLPASFSSSSSTAAFASSLVSSPSAAPLASGVGRDKNQTGEQAHGGEREKQREKDRERKKRRSEREKKLEKEKETRQDRGRHAGDRERKEGRHESQSRREKGAREQRASHRHREERSHTSERDERRKEPSSKFVCDSALRMLTAPTNCPALAGPTSSCLMASLSQAAPVCAPTWFYSPVGEAGKRWTAWPDAGPEETAFAFSSPGTAASPLREATLSPPRASSFLSLSSPVEARGAARAARSESGEERQRREKRDRDTKERRRRDREDRHRKHSQRGDRGKEDRGREGGDRSERNAECAKTLTDRARVETGQNPQSASQGFASRASHSLLAPAVDLSEEEEGEIREEVPSWRREPEASPHLAGNVGDREEERRRSRSEKKHSKERRRKQTEEREHGRDSERRRRKRPSSDSEQRVRRLGSSASAEGDAEGGAERRRHREEKRRRLERHRDKGEMPTVTKETAGRDTEDLPEKRETGKPKQKQDRYRDGYVERQTFGDTAAGERTRGAWESPTTVMAAPQGESKGQSGGSSPLRRSHFLRAGASPSSFPSVASSLSSHSSSSLPTSSFSPSSPSSSSQLFSSPSSPFSRTPGGFPRGSSSLDAAPRAHGPPSQLVRPAASRSAELASAATFAASVPSVTLATSASFSASCSPPLFSRASLPVAASPAASSSSRRASGSAWPSQRSSPSLSSSSSPSVSSSSSFSSSSSSAGLQYAPCFISPSTSKDYPAAPSSLPHAASSETSAPLPVASEVGTAEVEGRNFQERRRSFPVPFSPPASALASSGAAASGSMAPTLVAGCSEACGGARKAGSDQRECDGGDTRDGEGKRERGSETSIASETQEWPADNTHLDKGGRQGAGKGDERGETTREGRISEEKERDQMSGRQSSPEEEKPCESDPKGFMAFPRSKLHSPTPFICNSLSRENVRRAATRREGADSSSRFPSSCSLPASSVSSPSPSLFSPLDTRSRPPSSPRSTLSSCPLSSVYAWDRLLEGERLRKTGGICEAIDLGPTENSELSQSPSDARDEEKQCLLSCPSSTAFSVASSPFSSLPSHSVPPSQSPSSSAHTFSPRLSSFSSPSLVEQSVVKAAAAAAVAALRRSRLRASLKTLGQARDSGDSEKKEGAERRAPGTEELREESPREAAERRKQEEPQSKEVHVESETKAHKREESERGEATWENADAETEQKHGLEEETGGGNGPVDGNEEAQRGEVNETKTKMQSSKDAREEGQMSRDVKETADAERKMEEAECEAPTEDLLRREEGEPGQRGEQERGTERIGEEEVVDSTRTEDDEQRDSETGNEEEQADTEAPERAEEPKRLSADRSVATAKNEENTEELGELQERREPEREEKGKESGTALRDEDAEFLGENAERKGLDEANETATEKQKSGQETETQKKDDKGAESVAGGQKDACLDKEEAAEKERAETRTLTRRRSRRVARETPEPVFPAEEQRAERATGHRTRTPLRSPRPGATSASEAPVSSPASAASILAPSPLREARLSPRTATTARRPQTRLRRSPRSAGNQGREHPGTEEPPKPDDALKLAATETASPTDPEKTHRTRRRKKGCEKSEVDGNLQSAGGSVESRKRVKTRSETKALRGRAATAKPEECEGEALAHKPPEEKTGETRLPRVQTEDENERRQDKRKKKASKSRDNGKDTKTETETAKEEPKVTRGPSDDPDPSPSCAPAASISAPPSCASHPASASFSSASSSPTSASSSPFLPGQGAPERQHEDGREPPAEGSSAAEKRETPAATGATLPDAPVAPTVPSPASPQASVPACGVAEAKKREAKKMDWVTEWWEHIGFIESSRELQLGRGTFGNVFRARWRRSIQPSFCCARCEAEEQREGKQDLRDAPVEEAAANGALSPGAPADAPFVAGRRACFCSTARWIPLAIKEYKAQTAAPFQFLREEAFMRHFNAHVMRPLATRSYKPQTINAFAAVTPSAASRRLGSSAARKALPAPASAACEEACEKAGERLGDKEAEGRGEDARAERESGAGALPRKKEERREAKGVRPPLHAVAPASSLRQFQLLMPRARGDLMVMLKRLIVRRAKVKLLLAWEEEWLRKQRASGASPASEGGPAPSSETSPDTEDGNRERLVTSCVDAPLWSLLGAPGLTEFEMKFLFAQLLSGGAFLQCCCEADVGRIVDIKVSNVLVFCEEKHIYFPLKWHLVLADFGSSLVLHPTEHFASSTPWSAGREEKKHQWSLQIQRQLTTYNQGTTYTNAPEALRFDKLGRLRDLPPGVARPPSEARLAEEARRDRGLPDAGAKPEAVGKNRIEGDGERIERRRKVERGAEARDGGTRDREEAQGLKRRREADDAPPDLERRWRLLEARRSGDSRAMDSRGRSLCSILRRDGEAARPSRPTAASRPASSASPSASASSAPHSLRSCSSLRHSSLLSTGSRHAVTTATSQKDLTARQRERAWLRQLKKCQGILPLSVGLRKAPVAPGAASSRASAALEAFSAVDATAQRDARGAAGDKKRRRRESEEGARRGMEGQPEGTGAEAEENRRNEHDGEKKGEKEAKKETRAEGHGKGAREGGARSDNGEVRHPPTPEPRRSLADPARLKKEREAVAVSANALTWRKREEKQEGGRETRRPASAAPELLHLPITKHADAWSFGVTLAELAKGGGCCCPPSFLRCSGSPVSDLAPQQKEVCLCGTAAGSRHFEEAERRARLLLLRLREERKKDEKQKPNADTPTEASSSPSQVLIKKDNEAADQAAAASPARLLPTVPRTRGAARQAGAVVSEACGVSQAPERGDSGRRKLPARERRGRCRSREGGAKAPSIEAAPEEPRDDRPEEKRLASADREPGPSANSPASSKDAPAAALPPGEKADELGDSCAASTFPPIPSFVAAWAEKHDELGAYWRAAQDVCQAVGHGLFRIRNEEEHRRLEKKGEAHALQWIGRTPQELDEEDKRQLHKMAWNWVIARQTALTCDCSLAERISRLQRDSAIAVPSGASSMFSPAFWNILASLLSYDAPERLLPAEALGHSWFVSASGRAIFDLIDALPGFANLHLPAEHRRNRNKRLRHNLPPSGPAPSSSLLSPGVSPPSTSSLPSASCPPSACLASSCEVSGLCGGYGSVARRPHAWFTGALHGLSASFSASLASAAERLALETAPSSPQGESRAADVSVKDGGEGAEDPEADENEGARKRRKTSQEGDETSETESGHEDENTENKAKSRNKEHMTSATAARASSSLSSPLLAPSSLRGVPQSPPGAEVPPWQLLGALGDESMRSICVQEAHVLSKNERLLWGRTGILFLHLFALKQKEKWTWEDTCSSFAAHKLGQYLLSLHQVKREGLSASRAAVEKRRRPGLQKGSRSPA</sequence>
<feature type="compositionally biased region" description="Basic and acidic residues" evidence="1">
    <location>
        <begin position="81"/>
        <end position="91"/>
    </location>
</feature>
<feature type="region of interest" description="Disordered" evidence="1">
    <location>
        <begin position="1413"/>
        <end position="1478"/>
    </location>
</feature>
<feature type="region of interest" description="Disordered" evidence="1">
    <location>
        <begin position="1354"/>
        <end position="1399"/>
    </location>
</feature>
<feature type="compositionally biased region" description="Basic and acidic residues" evidence="1">
    <location>
        <begin position="3495"/>
        <end position="3514"/>
    </location>
</feature>
<feature type="compositionally biased region" description="Low complexity" evidence="1">
    <location>
        <begin position="1232"/>
        <end position="1276"/>
    </location>
</feature>
<feature type="compositionally biased region" description="Low complexity" evidence="1">
    <location>
        <begin position="1354"/>
        <end position="1397"/>
    </location>
</feature>
<feature type="compositionally biased region" description="Basic and acidic residues" evidence="1">
    <location>
        <begin position="1946"/>
        <end position="1979"/>
    </location>
</feature>
<feature type="compositionally biased region" description="Basic and acidic residues" evidence="1">
    <location>
        <begin position="188"/>
        <end position="203"/>
    </location>
</feature>
<feature type="compositionally biased region" description="Basic and acidic residues" evidence="1">
    <location>
        <begin position="424"/>
        <end position="434"/>
    </location>
</feature>
<feature type="compositionally biased region" description="Basic and acidic residues" evidence="1">
    <location>
        <begin position="1150"/>
        <end position="1179"/>
    </location>
</feature>
<dbReference type="GO" id="GO:0005634">
    <property type="term" value="C:nucleus"/>
    <property type="evidence" value="ECO:0007669"/>
    <property type="project" value="InterPro"/>
</dbReference>
<feature type="compositionally biased region" description="Low complexity" evidence="1">
    <location>
        <begin position="2194"/>
        <end position="2203"/>
    </location>
</feature>
<feature type="compositionally biased region" description="Basic and acidic residues" evidence="1">
    <location>
        <begin position="3208"/>
        <end position="3274"/>
    </location>
</feature>
<feature type="compositionally biased region" description="Basic and acidic residues" evidence="1">
    <location>
        <begin position="61"/>
        <end position="71"/>
    </location>
</feature>
<dbReference type="InterPro" id="IPR011009">
    <property type="entry name" value="Kinase-like_dom_sf"/>
</dbReference>
<feature type="compositionally biased region" description="Basic and acidic residues" evidence="1">
    <location>
        <begin position="929"/>
        <end position="957"/>
    </location>
</feature>
<feature type="compositionally biased region" description="Basic and acidic residues" evidence="1">
    <location>
        <begin position="2991"/>
        <end position="3020"/>
    </location>
</feature>
<feature type="compositionally biased region" description="Basic and acidic residues" evidence="1">
    <location>
        <begin position="2219"/>
        <end position="2235"/>
    </location>
</feature>
<feature type="compositionally biased region" description="Low complexity" evidence="1">
    <location>
        <begin position="2768"/>
        <end position="2784"/>
    </location>
</feature>
<feature type="compositionally biased region" description="Low complexity" evidence="1">
    <location>
        <begin position="1208"/>
        <end position="1219"/>
    </location>
</feature>
<feature type="compositionally biased region" description="Basic and acidic residues" evidence="1">
    <location>
        <begin position="3460"/>
        <end position="3484"/>
    </location>
</feature>
<feature type="compositionally biased region" description="Polar residues" evidence="1">
    <location>
        <begin position="3397"/>
        <end position="3410"/>
    </location>
</feature>
<feature type="compositionally biased region" description="Basic and acidic residues" evidence="1">
    <location>
        <begin position="2951"/>
        <end position="2962"/>
    </location>
</feature>
<feature type="compositionally biased region" description="Basic and acidic residues" evidence="1">
    <location>
        <begin position="722"/>
        <end position="745"/>
    </location>
</feature>
<dbReference type="SUPFAM" id="SSF56112">
    <property type="entry name" value="Protein kinase-like (PK-like)"/>
    <property type="match status" value="1"/>
</dbReference>
<feature type="compositionally biased region" description="Acidic residues" evidence="1">
    <location>
        <begin position="3844"/>
        <end position="3854"/>
    </location>
</feature>
<gene>
    <name evidence="2" type="ORF">TGRUB_268010</name>
</gene>
<feature type="compositionally biased region" description="Basic and acidic residues" evidence="1">
    <location>
        <begin position="1612"/>
        <end position="1624"/>
    </location>
</feature>
<feature type="compositionally biased region" description="Basic and acidic residues" evidence="1">
    <location>
        <begin position="1034"/>
        <end position="1046"/>
    </location>
</feature>
<feature type="compositionally biased region" description="Polar residues" evidence="1">
    <location>
        <begin position="1701"/>
        <end position="1711"/>
    </location>
</feature>
<feature type="compositionally biased region" description="Basic and acidic residues" evidence="1">
    <location>
        <begin position="3874"/>
        <end position="3894"/>
    </location>
</feature>
<reference evidence="2 3" key="1">
    <citation type="submission" date="2014-05" db="EMBL/GenBank/DDBJ databases">
        <authorList>
            <person name="Sibley D."/>
            <person name="Venepally P."/>
            <person name="Karamycheva S."/>
            <person name="Hadjithomas M."/>
            <person name="Khan A."/>
            <person name="Brunk B."/>
            <person name="Roos D."/>
            <person name="Caler E."/>
            <person name="Lorenzi H."/>
        </authorList>
    </citation>
    <scope>NUCLEOTIDE SEQUENCE [LARGE SCALE GENOMIC DNA]</scope>
    <source>
        <strain evidence="2 3">RUB</strain>
    </source>
</reference>
<feature type="compositionally biased region" description="Basic and acidic residues" evidence="1">
    <location>
        <begin position="2061"/>
        <end position="2094"/>
    </location>
</feature>
<feature type="compositionally biased region" description="Low complexity" evidence="1">
    <location>
        <begin position="2378"/>
        <end position="2415"/>
    </location>
</feature>
<feature type="compositionally biased region" description="Basic and acidic residues" evidence="1">
    <location>
        <begin position="2031"/>
        <end position="2045"/>
    </location>
</feature>
<feature type="region of interest" description="Disordered" evidence="1">
    <location>
        <begin position="575"/>
        <end position="606"/>
    </location>
</feature>
<feature type="compositionally biased region" description="Basic and acidic residues" evidence="1">
    <location>
        <begin position="2345"/>
        <end position="2366"/>
    </location>
</feature>
<feature type="compositionally biased region" description="Basic and acidic residues" evidence="1">
    <location>
        <begin position="752"/>
        <end position="819"/>
    </location>
</feature>
<feature type="region of interest" description="Disordered" evidence="1">
    <location>
        <begin position="878"/>
        <end position="1308"/>
    </location>
</feature>
<feature type="region of interest" description="Disordered" evidence="1">
    <location>
        <begin position="632"/>
        <end position="820"/>
    </location>
</feature>
<feature type="region of interest" description="Disordered" evidence="1">
    <location>
        <begin position="3052"/>
        <end position="3117"/>
    </location>
</feature>
<organism evidence="2 3">
    <name type="scientific">Toxoplasma gondii RUB</name>
    <dbReference type="NCBI Taxonomy" id="935652"/>
    <lineage>
        <taxon>Eukaryota</taxon>
        <taxon>Sar</taxon>
        <taxon>Alveolata</taxon>
        <taxon>Apicomplexa</taxon>
        <taxon>Conoidasida</taxon>
        <taxon>Coccidia</taxon>
        <taxon>Eucoccidiorida</taxon>
        <taxon>Eimeriorina</taxon>
        <taxon>Sarcocystidae</taxon>
        <taxon>Toxoplasma</taxon>
    </lineage>
</organism>
<name>A0A086LXJ7_TOXGO</name>
<feature type="compositionally biased region" description="Basic and acidic residues" evidence="1">
    <location>
        <begin position="2104"/>
        <end position="2121"/>
    </location>
</feature>
<feature type="compositionally biased region" description="Low complexity" evidence="1">
    <location>
        <begin position="3744"/>
        <end position="3762"/>
    </location>
</feature>
<evidence type="ECO:0000313" key="3">
    <source>
        <dbReference type="Proteomes" id="UP000028834"/>
    </source>
</evidence>
<feature type="compositionally biased region" description="Basic and acidic residues" evidence="1">
    <location>
        <begin position="267"/>
        <end position="286"/>
    </location>
</feature>
<feature type="compositionally biased region" description="Low complexity" evidence="1">
    <location>
        <begin position="392"/>
        <end position="423"/>
    </location>
</feature>
<feature type="compositionally biased region" description="Basic and acidic residues" evidence="1">
    <location>
        <begin position="1078"/>
        <end position="1104"/>
    </location>
</feature>
<feature type="compositionally biased region" description="Low complexity" evidence="1">
    <location>
        <begin position="307"/>
        <end position="324"/>
    </location>
</feature>
<feature type="compositionally biased region" description="Low complexity" evidence="1">
    <location>
        <begin position="1464"/>
        <end position="1478"/>
    </location>
</feature>
<feature type="region of interest" description="Disordered" evidence="1">
    <location>
        <begin position="2673"/>
        <end position="2717"/>
    </location>
</feature>
<feature type="compositionally biased region" description="Basic and acidic residues" evidence="1">
    <location>
        <begin position="1804"/>
        <end position="1865"/>
    </location>
</feature>
<feature type="compositionally biased region" description="Basic and acidic residues" evidence="1">
    <location>
        <begin position="2971"/>
        <end position="2985"/>
    </location>
</feature>
<evidence type="ECO:0000313" key="2">
    <source>
        <dbReference type="EMBL" id="KFG61365.1"/>
    </source>
</evidence>
<dbReference type="OrthoDB" id="333938at2759"/>
<dbReference type="InterPro" id="IPR026306">
    <property type="entry name" value="RSBN1/Dpy-2/CEP530"/>
</dbReference>
<feature type="region of interest" description="Disordered" evidence="1">
    <location>
        <begin position="2938"/>
        <end position="3020"/>
    </location>
</feature>
<feature type="compositionally biased region" description="Low complexity" evidence="1">
    <location>
        <begin position="3516"/>
        <end position="3534"/>
    </location>
</feature>
<feature type="compositionally biased region" description="Basic residues" evidence="1">
    <location>
        <begin position="1123"/>
        <end position="1135"/>
    </location>
</feature>
<feature type="compositionally biased region" description="Basic and acidic residues" evidence="1">
    <location>
        <begin position="459"/>
        <end position="471"/>
    </location>
</feature>
<feature type="compositionally biased region" description="Basic and acidic residues" evidence="1">
    <location>
        <begin position="1497"/>
        <end position="1520"/>
    </location>
</feature>
<feature type="region of interest" description="Disordered" evidence="1">
    <location>
        <begin position="1796"/>
        <end position="2476"/>
    </location>
</feature>
<feature type="compositionally biased region" description="Low complexity" evidence="1">
    <location>
        <begin position="688"/>
        <end position="721"/>
    </location>
</feature>
<feature type="region of interest" description="Disordered" evidence="1">
    <location>
        <begin position="3821"/>
        <end position="3931"/>
    </location>
</feature>
<feature type="compositionally biased region" description="Basic and acidic residues" evidence="1">
    <location>
        <begin position="1536"/>
        <end position="1587"/>
    </location>
</feature>
<feature type="compositionally biased region" description="Low complexity" evidence="1">
    <location>
        <begin position="2165"/>
        <end position="2187"/>
    </location>
</feature>
<feature type="compositionally biased region" description="Polar residues" evidence="1">
    <location>
        <begin position="999"/>
        <end position="1010"/>
    </location>
</feature>
<feature type="compositionally biased region" description="Basic and acidic residues" evidence="1">
    <location>
        <begin position="1896"/>
        <end position="1937"/>
    </location>
</feature>
<feature type="compositionally biased region" description="Acidic residues" evidence="1">
    <location>
        <begin position="1980"/>
        <end position="1999"/>
    </location>
</feature>
<feature type="region of interest" description="Disordered" evidence="1">
    <location>
        <begin position="3733"/>
        <end position="3762"/>
    </location>
</feature>
<feature type="compositionally biased region" description="Basic and acidic residues" evidence="1">
    <location>
        <begin position="211"/>
        <end position="229"/>
    </location>
</feature>
<feature type="region of interest" description="Disordered" evidence="1">
    <location>
        <begin position="58"/>
        <end position="111"/>
    </location>
</feature>
<comment type="caution">
    <text evidence="2">The sequence shown here is derived from an EMBL/GenBank/DDBJ whole genome shotgun (WGS) entry which is preliminary data.</text>
</comment>
<feature type="compositionally biased region" description="Low complexity" evidence="1">
    <location>
        <begin position="1626"/>
        <end position="1653"/>
    </location>
</feature>
<proteinExistence type="predicted"/>
<feature type="region of interest" description="Disordered" evidence="1">
    <location>
        <begin position="1"/>
        <end position="43"/>
    </location>
</feature>
<feature type="region of interest" description="Disordered" evidence="1">
    <location>
        <begin position="2768"/>
        <end position="2794"/>
    </location>
</feature>
<feature type="compositionally biased region" description="Basic residues" evidence="1">
    <location>
        <begin position="1063"/>
        <end position="1077"/>
    </location>
</feature>
<feature type="compositionally biased region" description="Low complexity" evidence="1">
    <location>
        <begin position="488"/>
        <end position="499"/>
    </location>
</feature>
<dbReference type="Proteomes" id="UP000028834">
    <property type="component" value="Unassembled WGS sequence"/>
</dbReference>
<feature type="compositionally biased region" description="Basic and acidic residues" evidence="1">
    <location>
        <begin position="2424"/>
        <end position="2434"/>
    </location>
</feature>
<feature type="region of interest" description="Disordered" evidence="1">
    <location>
        <begin position="1490"/>
        <end position="1669"/>
    </location>
</feature>
<feature type="compositionally biased region" description="Basic and acidic residues" evidence="1">
    <location>
        <begin position="2700"/>
        <end position="2710"/>
    </location>
</feature>
<feature type="compositionally biased region" description="Low complexity" evidence="1">
    <location>
        <begin position="3420"/>
        <end position="3429"/>
    </location>
</feature>
<feature type="region of interest" description="Disordered" evidence="1">
    <location>
        <begin position="1692"/>
        <end position="1770"/>
    </location>
</feature>
<feature type="region of interest" description="Disordered" evidence="1">
    <location>
        <begin position="3171"/>
        <end position="3274"/>
    </location>
</feature>
<feature type="compositionally biased region" description="Low complexity" evidence="1">
    <location>
        <begin position="1416"/>
        <end position="1428"/>
    </location>
</feature>
<feature type="compositionally biased region" description="Basic and acidic residues" evidence="1">
    <location>
        <begin position="339"/>
        <end position="358"/>
    </location>
</feature>
<feature type="compositionally biased region" description="Basic and acidic residues" evidence="1">
    <location>
        <begin position="964"/>
        <end position="997"/>
    </location>
</feature>
<evidence type="ECO:0000256" key="1">
    <source>
        <dbReference type="SAM" id="MobiDB-lite"/>
    </source>
</evidence>
<dbReference type="VEuPathDB" id="ToxoDB:TGRUB_268010"/>
<dbReference type="PANTHER" id="PTHR13354">
    <property type="entry name" value="ROUND SPERMATID BASIC PROTEIN 1"/>
    <property type="match status" value="1"/>
</dbReference>
<feature type="compositionally biased region" description="Basic and acidic residues" evidence="1">
    <location>
        <begin position="1445"/>
        <end position="1455"/>
    </location>
</feature>